<evidence type="ECO:0000313" key="2">
    <source>
        <dbReference type="Proteomes" id="UP000238479"/>
    </source>
</evidence>
<name>A0A2P6P7E0_ROSCH</name>
<gene>
    <name evidence="1" type="ORF">RchiOBHm_Chr7g0199511</name>
</gene>
<comment type="caution">
    <text evidence="1">The sequence shown here is derived from an EMBL/GenBank/DDBJ whole genome shotgun (WGS) entry which is preliminary data.</text>
</comment>
<protein>
    <submittedName>
        <fullName evidence="1">Uncharacterized protein</fullName>
    </submittedName>
</protein>
<reference evidence="1 2" key="1">
    <citation type="journal article" date="2018" name="Nat. Genet.">
        <title>The Rosa genome provides new insights in the design of modern roses.</title>
        <authorList>
            <person name="Bendahmane M."/>
        </authorList>
    </citation>
    <scope>NUCLEOTIDE SEQUENCE [LARGE SCALE GENOMIC DNA]</scope>
    <source>
        <strain evidence="2">cv. Old Blush</strain>
    </source>
</reference>
<dbReference type="AlphaFoldDB" id="A0A2P6P7E0"/>
<keyword evidence="2" id="KW-1185">Reference proteome</keyword>
<proteinExistence type="predicted"/>
<dbReference type="Gramene" id="PRQ17853">
    <property type="protein sequence ID" value="PRQ17853"/>
    <property type="gene ID" value="RchiOBHm_Chr7g0199511"/>
</dbReference>
<accession>A0A2P6P7E0</accession>
<organism evidence="1 2">
    <name type="scientific">Rosa chinensis</name>
    <name type="common">China rose</name>
    <dbReference type="NCBI Taxonomy" id="74649"/>
    <lineage>
        <taxon>Eukaryota</taxon>
        <taxon>Viridiplantae</taxon>
        <taxon>Streptophyta</taxon>
        <taxon>Embryophyta</taxon>
        <taxon>Tracheophyta</taxon>
        <taxon>Spermatophyta</taxon>
        <taxon>Magnoliopsida</taxon>
        <taxon>eudicotyledons</taxon>
        <taxon>Gunneridae</taxon>
        <taxon>Pentapetalae</taxon>
        <taxon>rosids</taxon>
        <taxon>fabids</taxon>
        <taxon>Rosales</taxon>
        <taxon>Rosaceae</taxon>
        <taxon>Rosoideae</taxon>
        <taxon>Rosoideae incertae sedis</taxon>
        <taxon>Rosa</taxon>
    </lineage>
</organism>
<evidence type="ECO:0000313" key="1">
    <source>
        <dbReference type="EMBL" id="PRQ17853.1"/>
    </source>
</evidence>
<dbReference type="EMBL" id="PDCK01000045">
    <property type="protein sequence ID" value="PRQ17853.1"/>
    <property type="molecule type" value="Genomic_DNA"/>
</dbReference>
<dbReference type="Proteomes" id="UP000238479">
    <property type="component" value="Chromosome 7"/>
</dbReference>
<sequence>MEHMLWISLYTFPCNIMPYLLLLLSEKIVANLCFQIFGLHGSSISDILHCFRVLQMKQKKKGRKGQDPKKRCFLSLVQVRPAQNLVLEVYPMLYSLPY</sequence>